<dbReference type="EnsemblMetazoa" id="Aqu2.1.38939_001">
    <property type="protein sequence ID" value="Aqu2.1.38939_001"/>
    <property type="gene ID" value="Aqu2.1.38939"/>
</dbReference>
<proteinExistence type="predicted"/>
<dbReference type="PANTHER" id="PTHR45749">
    <property type="match status" value="1"/>
</dbReference>
<name>A0A1X7VGN3_AMPQE</name>
<dbReference type="PANTHER" id="PTHR45749:SF37">
    <property type="entry name" value="OS05G0311600 PROTEIN"/>
    <property type="match status" value="1"/>
</dbReference>
<evidence type="ECO:0000313" key="1">
    <source>
        <dbReference type="EnsemblMetazoa" id="Aqu2.1.38939_001"/>
    </source>
</evidence>
<accession>A0A1X7VGN3</accession>
<dbReference type="AlphaFoldDB" id="A0A1X7VGN3"/>
<sequence>MEQISRNSHYIKSILEVLLFCATQEIALRGHREVASKNKGNFLTIPSSIKQNELLNLLTKNVQKVICSQVRNAGYYSIIVDECRDLAKREQLSFCVPYVNVADGIVNQRYLGFSHAKDLDATSLTGYIKELGYERINVMSGHCSGVQTKEISVSHDAAKAIEARGLYRKVQSLTFLVSLVTFDHILTCTKQLSDQLQSSSSNLSSASHIVVATKSFLSEYGIDDY</sequence>
<reference evidence="1" key="1">
    <citation type="submission" date="2017-05" db="UniProtKB">
        <authorList>
            <consortium name="EnsemblMetazoa"/>
        </authorList>
    </citation>
    <scope>IDENTIFICATION</scope>
</reference>
<dbReference type="STRING" id="400682.A0A1X7VGN3"/>
<dbReference type="InParanoid" id="A0A1X7VGN3"/>
<protein>
    <submittedName>
        <fullName evidence="1">Uncharacterized protein</fullName>
    </submittedName>
</protein>
<organism evidence="1">
    <name type="scientific">Amphimedon queenslandica</name>
    <name type="common">Sponge</name>
    <dbReference type="NCBI Taxonomy" id="400682"/>
    <lineage>
        <taxon>Eukaryota</taxon>
        <taxon>Metazoa</taxon>
        <taxon>Porifera</taxon>
        <taxon>Demospongiae</taxon>
        <taxon>Heteroscleromorpha</taxon>
        <taxon>Haplosclerida</taxon>
        <taxon>Niphatidae</taxon>
        <taxon>Amphimedon</taxon>
    </lineage>
</organism>